<reference evidence="2 3" key="1">
    <citation type="submission" date="2023-07" db="EMBL/GenBank/DDBJ databases">
        <title>Sorghum-associated microbial communities from plants grown in Nebraska, USA.</title>
        <authorList>
            <person name="Schachtman D."/>
        </authorList>
    </citation>
    <scope>NUCLEOTIDE SEQUENCE [LARGE SCALE GENOMIC DNA]</scope>
    <source>
        <strain evidence="2 3">DS1027</strain>
    </source>
</reference>
<dbReference type="Proteomes" id="UP001184150">
    <property type="component" value="Unassembled WGS sequence"/>
</dbReference>
<sequence length="124" mass="13220">MTICISEPYAGSDIRRILTSATLGADGIWRVTGEKCWISFGSHDLAERIGHCILAQTSPAPGVRGLSLFLVPDRAATGEPKGVALRRTEEKMGLHGSPTCAIGLRMSRQPCLQRRGPASNTCSA</sequence>
<dbReference type="Gene3D" id="2.40.110.20">
    <property type="match status" value="1"/>
</dbReference>
<dbReference type="PANTHER" id="PTHR42803">
    <property type="entry name" value="ACYL-COA DEHYDROGENASE"/>
    <property type="match status" value="1"/>
</dbReference>
<evidence type="ECO:0000313" key="3">
    <source>
        <dbReference type="Proteomes" id="UP001184150"/>
    </source>
</evidence>
<organism evidence="2 3">
    <name type="scientific">Novosphingobium capsulatum</name>
    <dbReference type="NCBI Taxonomy" id="13688"/>
    <lineage>
        <taxon>Bacteria</taxon>
        <taxon>Pseudomonadati</taxon>
        <taxon>Pseudomonadota</taxon>
        <taxon>Alphaproteobacteria</taxon>
        <taxon>Sphingomonadales</taxon>
        <taxon>Sphingomonadaceae</taxon>
        <taxon>Novosphingobium</taxon>
    </lineage>
</organism>
<comment type="caution">
    <text evidence="2">The sequence shown here is derived from an EMBL/GenBank/DDBJ whole genome shotgun (WGS) entry which is preliminary data.</text>
</comment>
<name>A0ABU1MR41_9SPHN</name>
<dbReference type="InterPro" id="IPR009100">
    <property type="entry name" value="AcylCoA_DH/oxidase_NM_dom_sf"/>
</dbReference>
<dbReference type="InterPro" id="IPR052166">
    <property type="entry name" value="Diverse_Acyl-CoA_DH"/>
</dbReference>
<gene>
    <name evidence="2" type="ORF">J2792_003377</name>
</gene>
<keyword evidence="3" id="KW-1185">Reference proteome</keyword>
<dbReference type="PANTHER" id="PTHR42803:SF1">
    <property type="entry name" value="BROAD-SPECIFICITY LINEAR ACYL-COA DEHYDROGENASE FADE5"/>
    <property type="match status" value="1"/>
</dbReference>
<protein>
    <submittedName>
        <fullName evidence="2">Alkylation response protein AidB-like acyl-CoA dehydrogenase</fullName>
    </submittedName>
</protein>
<evidence type="ECO:0000259" key="1">
    <source>
        <dbReference type="Pfam" id="PF02770"/>
    </source>
</evidence>
<dbReference type="Pfam" id="PF02770">
    <property type="entry name" value="Acyl-CoA_dh_M"/>
    <property type="match status" value="1"/>
</dbReference>
<accession>A0ABU1MR41</accession>
<evidence type="ECO:0000313" key="2">
    <source>
        <dbReference type="EMBL" id="MDR6512492.1"/>
    </source>
</evidence>
<dbReference type="RefSeq" id="WP_309806031.1">
    <property type="nucleotide sequence ID" value="NZ_JAVDRD010000010.1"/>
</dbReference>
<feature type="domain" description="Acyl-CoA oxidase/dehydrogenase middle" evidence="1">
    <location>
        <begin position="3"/>
        <end position="102"/>
    </location>
</feature>
<dbReference type="InterPro" id="IPR006091">
    <property type="entry name" value="Acyl-CoA_Oxase/DH_mid-dom"/>
</dbReference>
<dbReference type="EMBL" id="JAVDRD010000010">
    <property type="protein sequence ID" value="MDR6512492.1"/>
    <property type="molecule type" value="Genomic_DNA"/>
</dbReference>
<proteinExistence type="predicted"/>
<dbReference type="SUPFAM" id="SSF56645">
    <property type="entry name" value="Acyl-CoA dehydrogenase NM domain-like"/>
    <property type="match status" value="1"/>
</dbReference>